<organism evidence="3 4">
    <name type="scientific">Actinomortierella ambigua</name>
    <dbReference type="NCBI Taxonomy" id="1343610"/>
    <lineage>
        <taxon>Eukaryota</taxon>
        <taxon>Fungi</taxon>
        <taxon>Fungi incertae sedis</taxon>
        <taxon>Mucoromycota</taxon>
        <taxon>Mortierellomycotina</taxon>
        <taxon>Mortierellomycetes</taxon>
        <taxon>Mortierellales</taxon>
        <taxon>Mortierellaceae</taxon>
        <taxon>Actinomortierella</taxon>
    </lineage>
</organism>
<feature type="domain" description="C2" evidence="2">
    <location>
        <begin position="12"/>
        <end position="135"/>
    </location>
</feature>
<dbReference type="OrthoDB" id="270970at2759"/>
<accession>A0A9P6PUN9</accession>
<feature type="compositionally biased region" description="Low complexity" evidence="1">
    <location>
        <begin position="430"/>
        <end position="458"/>
    </location>
</feature>
<feature type="region of interest" description="Disordered" evidence="1">
    <location>
        <begin position="1"/>
        <end position="24"/>
    </location>
</feature>
<dbReference type="SUPFAM" id="SSF49562">
    <property type="entry name" value="C2 domain (Calcium/lipid-binding domain, CaLB)"/>
    <property type="match status" value="1"/>
</dbReference>
<comment type="caution">
    <text evidence="3">The sequence shown here is derived from an EMBL/GenBank/DDBJ whole genome shotgun (WGS) entry which is preliminary data.</text>
</comment>
<dbReference type="InterPro" id="IPR000008">
    <property type="entry name" value="C2_dom"/>
</dbReference>
<dbReference type="EMBL" id="JAAAJB010000517">
    <property type="protein sequence ID" value="KAG0254426.1"/>
    <property type="molecule type" value="Genomic_DNA"/>
</dbReference>
<protein>
    <recommendedName>
        <fullName evidence="2">C2 domain-containing protein</fullName>
    </recommendedName>
</protein>
<keyword evidence="4" id="KW-1185">Reference proteome</keyword>
<evidence type="ECO:0000313" key="3">
    <source>
        <dbReference type="EMBL" id="KAG0254426.1"/>
    </source>
</evidence>
<sequence>MNRIFKGSNTANMNKPLPEPLVDPDNGKTPIGELVIVPIQGRDLPNRERFGKQDPFVLFKLGNVSKRSSTDIRGGQRPRWKDDQINVLMYESDAKDAKSLYVTCLDEDPQKNDLIGDCVINLDKVLKDGEHDDWFQLSYKGREAGELQLQLTYYDFDPSHPLNKKGRSTETGKPGRRALHGTKILKPESKFVEVEEHEDDKGDVYQPPKVAEAPVYQEPAPPAQTPMVGHNYPYAGHAAGHTAAGHTVGHPGASPMPGRPVSPAGTTGGHYVGHHTPQGGYPAGGHGANPNPYTSPTNGYQGYPAAQTSSPYSQDDPSKRLSFNGSQQQPVAGGYPPSTQGGYPSFNQGGPPSHTGGGYPPANNLHAGGFPGANTNTNTNNNGNLGGYPGAGNVNSGGYPNAMNINSPYPQTQQLPMSSSPGSHGGPGGYPSSTGLHYSNTTNNVNSTTNNFGSNVGPSGPGGPMPGGYPSQSTPSSQGSIGGFPPSSNNSNNSNNNIGGYPPNNAGPNAGGYPPQQPSNNFGYGQKSLVGPNNGPMGYPPNNNFGNNTSSPGFPGGGPPSAYPASPYMNPTQVGGGGGFNNSANNLNHHRNTSAYGNGGATSSMYPQVQQQPTPVPSQGSALTALATSPTHSHASLSTSPAASSKPAMGMYNPDEF</sequence>
<dbReference type="PANTHER" id="PTHR47052">
    <property type="entry name" value="CONSERVED SERINE PROLINE-RICH PROTEIN (AFU_ORTHOLOGUE AFUA_2G01790)"/>
    <property type="match status" value="1"/>
</dbReference>
<dbReference type="Pfam" id="PF00168">
    <property type="entry name" value="C2"/>
    <property type="match status" value="1"/>
</dbReference>
<feature type="compositionally biased region" description="Polar residues" evidence="1">
    <location>
        <begin position="291"/>
        <end position="330"/>
    </location>
</feature>
<feature type="compositionally biased region" description="Polar residues" evidence="1">
    <location>
        <begin position="402"/>
        <end position="415"/>
    </location>
</feature>
<dbReference type="InterPro" id="IPR052981">
    <property type="entry name" value="Ingression_C2_domain"/>
</dbReference>
<dbReference type="InterPro" id="IPR035892">
    <property type="entry name" value="C2_domain_sf"/>
</dbReference>
<feature type="region of interest" description="Disordered" evidence="1">
    <location>
        <begin position="244"/>
        <end position="389"/>
    </location>
</feature>
<dbReference type="PANTHER" id="PTHR47052:SF3">
    <property type="entry name" value="INGRESSION PROTEIN 1"/>
    <property type="match status" value="1"/>
</dbReference>
<feature type="compositionally biased region" description="Polar residues" evidence="1">
    <location>
        <begin position="618"/>
        <end position="643"/>
    </location>
</feature>
<name>A0A9P6PUN9_9FUNG</name>
<dbReference type="Gene3D" id="2.60.40.150">
    <property type="entry name" value="C2 domain"/>
    <property type="match status" value="1"/>
</dbReference>
<dbReference type="Proteomes" id="UP000807716">
    <property type="component" value="Unassembled WGS sequence"/>
</dbReference>
<evidence type="ECO:0000313" key="4">
    <source>
        <dbReference type="Proteomes" id="UP000807716"/>
    </source>
</evidence>
<feature type="compositionally biased region" description="Polar residues" evidence="1">
    <location>
        <begin position="337"/>
        <end position="350"/>
    </location>
</feature>
<feature type="compositionally biased region" description="Low complexity" evidence="1">
    <location>
        <begin position="244"/>
        <end position="253"/>
    </location>
</feature>
<proteinExistence type="predicted"/>
<feature type="region of interest" description="Disordered" evidence="1">
    <location>
        <begin position="402"/>
        <end position="657"/>
    </location>
</feature>
<evidence type="ECO:0000256" key="1">
    <source>
        <dbReference type="SAM" id="MobiDB-lite"/>
    </source>
</evidence>
<gene>
    <name evidence="3" type="ORF">DFQ27_006845</name>
</gene>
<dbReference type="AlphaFoldDB" id="A0A9P6PUN9"/>
<feature type="compositionally biased region" description="Low complexity" evidence="1">
    <location>
        <begin position="483"/>
        <end position="514"/>
    </location>
</feature>
<evidence type="ECO:0000259" key="2">
    <source>
        <dbReference type="PROSITE" id="PS50004"/>
    </source>
</evidence>
<dbReference type="SMART" id="SM00239">
    <property type="entry name" value="C2"/>
    <property type="match status" value="1"/>
</dbReference>
<feature type="compositionally biased region" description="Polar residues" evidence="1">
    <location>
        <begin position="593"/>
        <end position="606"/>
    </location>
</feature>
<dbReference type="PROSITE" id="PS50004">
    <property type="entry name" value="C2"/>
    <property type="match status" value="1"/>
</dbReference>
<feature type="compositionally biased region" description="Low complexity" evidence="1">
    <location>
        <begin position="372"/>
        <end position="383"/>
    </location>
</feature>
<feature type="compositionally biased region" description="Low complexity" evidence="1">
    <location>
        <begin position="531"/>
        <end position="553"/>
    </location>
</feature>
<reference evidence="3" key="1">
    <citation type="journal article" date="2020" name="Fungal Divers.">
        <title>Resolving the Mortierellaceae phylogeny through synthesis of multi-gene phylogenetics and phylogenomics.</title>
        <authorList>
            <person name="Vandepol N."/>
            <person name="Liber J."/>
            <person name="Desiro A."/>
            <person name="Na H."/>
            <person name="Kennedy M."/>
            <person name="Barry K."/>
            <person name="Grigoriev I.V."/>
            <person name="Miller A.N."/>
            <person name="O'Donnell K."/>
            <person name="Stajich J.E."/>
            <person name="Bonito G."/>
        </authorList>
    </citation>
    <scope>NUCLEOTIDE SEQUENCE</scope>
    <source>
        <strain evidence="3">BC1065</strain>
    </source>
</reference>